<proteinExistence type="predicted"/>
<dbReference type="SUPFAM" id="SSF117281">
    <property type="entry name" value="Kelch motif"/>
    <property type="match status" value="1"/>
</dbReference>
<dbReference type="EMBL" id="JACCBF010000001">
    <property type="protein sequence ID" value="NYD33521.1"/>
    <property type="molecule type" value="Genomic_DNA"/>
</dbReference>
<feature type="chain" id="PRO_5033036440" description="Galactose oxidase" evidence="1">
    <location>
        <begin position="21"/>
        <end position="388"/>
    </location>
</feature>
<dbReference type="Proteomes" id="UP000582231">
    <property type="component" value="Unassembled WGS sequence"/>
</dbReference>
<keyword evidence="3" id="KW-1185">Reference proteome</keyword>
<evidence type="ECO:0000313" key="3">
    <source>
        <dbReference type="Proteomes" id="UP000582231"/>
    </source>
</evidence>
<evidence type="ECO:0000313" key="2">
    <source>
        <dbReference type="EMBL" id="NYD33521.1"/>
    </source>
</evidence>
<comment type="caution">
    <text evidence="2">The sequence shown here is derived from an EMBL/GenBank/DDBJ whole genome shotgun (WGS) entry which is preliminary data.</text>
</comment>
<accession>A0A852RJ48</accession>
<name>A0A852RJ48_9ACTN</name>
<keyword evidence="1" id="KW-0732">Signal</keyword>
<reference evidence="2 3" key="1">
    <citation type="submission" date="2020-07" db="EMBL/GenBank/DDBJ databases">
        <title>Sequencing the genomes of 1000 actinobacteria strains.</title>
        <authorList>
            <person name="Klenk H.-P."/>
        </authorList>
    </citation>
    <scope>NUCLEOTIDE SEQUENCE [LARGE SCALE GENOMIC DNA]</scope>
    <source>
        <strain evidence="2 3">DSM 19082</strain>
    </source>
</reference>
<dbReference type="AlphaFoldDB" id="A0A852RJ48"/>
<dbReference type="InterPro" id="IPR011043">
    <property type="entry name" value="Gal_Oxase/kelch_b-propeller"/>
</dbReference>
<protein>
    <recommendedName>
        <fullName evidence="4">Galactose oxidase</fullName>
    </recommendedName>
</protein>
<evidence type="ECO:0000256" key="1">
    <source>
        <dbReference type="SAM" id="SignalP"/>
    </source>
</evidence>
<dbReference type="Gene3D" id="2.120.10.80">
    <property type="entry name" value="Kelch-type beta propeller"/>
    <property type="match status" value="2"/>
</dbReference>
<evidence type="ECO:0008006" key="4">
    <source>
        <dbReference type="Google" id="ProtNLM"/>
    </source>
</evidence>
<dbReference type="SUPFAM" id="SSF50965">
    <property type="entry name" value="Galactose oxidase, central domain"/>
    <property type="match status" value="1"/>
</dbReference>
<gene>
    <name evidence="2" type="ORF">BJ958_005067</name>
</gene>
<sequence>MGRLLLPAVVLCLLPLTACGTDGPGGLGGRGRAEHAAEDPWARLPDLPLARRDGPVVVWTGAEVLAIGGDAGDECPPRADCAAPNSAAVDGAALDVADRTWRPIADAPRPVPAYSPHALVGEELFVVVAGTVLVYEIAEDRWTTLPRRIDGWYQPVADVDRLVLVSGSDEQGGRADLVWTPATRTWSELPDDPLGPSFDRTLVSTPRGLVLGAHDLVESPGAGADPSYVEAALLDRGTGRWRTFGPSGQLGAPWAVVGDRLVAVSLDGTDGGGDPPGDYGRRVPFGGRLDLATGAWSPLPDPPQPPAPGAGGWPVVALDGPLVAASGQLYDDATGTWREVPRPAGPVALPGPAVWAGDALVVVTGEEEGDSWDQVRNNGVWAWTPEAP</sequence>
<organism evidence="2 3">
    <name type="scientific">Nocardioides kongjuensis</name>
    <dbReference type="NCBI Taxonomy" id="349522"/>
    <lineage>
        <taxon>Bacteria</taxon>
        <taxon>Bacillati</taxon>
        <taxon>Actinomycetota</taxon>
        <taxon>Actinomycetes</taxon>
        <taxon>Propionibacteriales</taxon>
        <taxon>Nocardioidaceae</taxon>
        <taxon>Nocardioides</taxon>
    </lineage>
</organism>
<dbReference type="RefSeq" id="WP_179729547.1">
    <property type="nucleotide sequence ID" value="NZ_BAABEF010000001.1"/>
</dbReference>
<feature type="signal peptide" evidence="1">
    <location>
        <begin position="1"/>
        <end position="20"/>
    </location>
</feature>
<dbReference type="InterPro" id="IPR015915">
    <property type="entry name" value="Kelch-typ_b-propeller"/>
</dbReference>